<reference evidence="2" key="1">
    <citation type="submission" date="2020-09" db="EMBL/GenBank/DDBJ databases">
        <title>Genome-Enabled Discovery of Anthraquinone Biosynthesis in Senna tora.</title>
        <authorList>
            <person name="Kang S.-H."/>
            <person name="Pandey R.P."/>
            <person name="Lee C.-M."/>
            <person name="Sim J.-S."/>
            <person name="Jeong J.-T."/>
            <person name="Choi B.-S."/>
            <person name="Jung M."/>
            <person name="Ginzburg D."/>
            <person name="Zhao K."/>
            <person name="Won S.Y."/>
            <person name="Oh T.-J."/>
            <person name="Yu Y."/>
            <person name="Kim N.-H."/>
            <person name="Lee O.R."/>
            <person name="Lee T.-H."/>
            <person name="Bashyal P."/>
            <person name="Kim T.-S."/>
            <person name="Lee W.-H."/>
            <person name="Kawkins C."/>
            <person name="Kim C.-K."/>
            <person name="Kim J.S."/>
            <person name="Ahn B.O."/>
            <person name="Rhee S.Y."/>
            <person name="Sohng J.K."/>
        </authorList>
    </citation>
    <scope>NUCLEOTIDE SEQUENCE</scope>
    <source>
        <tissue evidence="2">Leaf</tissue>
    </source>
</reference>
<dbReference type="AlphaFoldDB" id="A0A835CA76"/>
<sequence length="38" mass="4332">MASLQEISASQEGKEGLSTEEQRQLNRRSKKIKPNDDE</sequence>
<keyword evidence="3" id="KW-1185">Reference proteome</keyword>
<organism evidence="2 3">
    <name type="scientific">Senna tora</name>
    <dbReference type="NCBI Taxonomy" id="362788"/>
    <lineage>
        <taxon>Eukaryota</taxon>
        <taxon>Viridiplantae</taxon>
        <taxon>Streptophyta</taxon>
        <taxon>Embryophyta</taxon>
        <taxon>Tracheophyta</taxon>
        <taxon>Spermatophyta</taxon>
        <taxon>Magnoliopsida</taxon>
        <taxon>eudicotyledons</taxon>
        <taxon>Gunneridae</taxon>
        <taxon>Pentapetalae</taxon>
        <taxon>rosids</taxon>
        <taxon>fabids</taxon>
        <taxon>Fabales</taxon>
        <taxon>Fabaceae</taxon>
        <taxon>Caesalpinioideae</taxon>
        <taxon>Cassia clade</taxon>
        <taxon>Senna</taxon>
    </lineage>
</organism>
<feature type="compositionally biased region" description="Basic and acidic residues" evidence="1">
    <location>
        <begin position="12"/>
        <end position="24"/>
    </location>
</feature>
<name>A0A835CA76_9FABA</name>
<feature type="region of interest" description="Disordered" evidence="1">
    <location>
        <begin position="1"/>
        <end position="38"/>
    </location>
</feature>
<evidence type="ECO:0000313" key="2">
    <source>
        <dbReference type="EMBL" id="KAF7834750.1"/>
    </source>
</evidence>
<protein>
    <submittedName>
        <fullName evidence="2">Uncharacterized protein</fullName>
    </submittedName>
</protein>
<gene>
    <name evidence="2" type="ORF">G2W53_009609</name>
</gene>
<dbReference type="EMBL" id="JAAIUW010000004">
    <property type="protein sequence ID" value="KAF7834750.1"/>
    <property type="molecule type" value="Genomic_DNA"/>
</dbReference>
<evidence type="ECO:0000256" key="1">
    <source>
        <dbReference type="SAM" id="MobiDB-lite"/>
    </source>
</evidence>
<evidence type="ECO:0000313" key="3">
    <source>
        <dbReference type="Proteomes" id="UP000634136"/>
    </source>
</evidence>
<accession>A0A835CA76</accession>
<feature type="compositionally biased region" description="Polar residues" evidence="1">
    <location>
        <begin position="1"/>
        <end position="11"/>
    </location>
</feature>
<proteinExistence type="predicted"/>
<comment type="caution">
    <text evidence="2">The sequence shown here is derived from an EMBL/GenBank/DDBJ whole genome shotgun (WGS) entry which is preliminary data.</text>
</comment>
<dbReference type="Proteomes" id="UP000634136">
    <property type="component" value="Unassembled WGS sequence"/>
</dbReference>